<evidence type="ECO:0000256" key="5">
    <source>
        <dbReference type="RuleBase" id="RU364012"/>
    </source>
</evidence>
<feature type="coiled-coil region" evidence="6">
    <location>
        <begin position="46"/>
        <end position="80"/>
    </location>
</feature>
<evidence type="ECO:0000256" key="1">
    <source>
        <dbReference type="ARBA" id="ARBA00008956"/>
    </source>
</evidence>
<keyword evidence="4 5" id="KW-0287">Flowering</keyword>
<evidence type="ECO:0000256" key="7">
    <source>
        <dbReference type="SAM" id="MobiDB-lite"/>
    </source>
</evidence>
<sequence>MHKLGETFTDFQTRTYSIVSLCEQWRTLQGSFAKVHNSLEERVKDVEAKERNIDMTRNKLHNLGKEVELWKKKLDSEEKSLRERINGVGLREKEVRELRESLELEKSLLGERCKAVEVGKKRNAEGFERVKEQMKEVEERERAVKDRVEEMELMAKVMSERGEALDAKEKELSMKESVLEQNKRTEKENNEQSSMLKSKEKMLGLKEKEIDERCEMLEAKEKRMLEDAKAMELVRKQLDERSIQMELKEKEIEERFLAVEAKELVGRDDKETNDFDKVIESKENKLNDQVEGDGHHILSNCQAQEYQGKHYGSRSLTNLRQELPNSEIHQTACSKDFSSSSSIGGDQVRSYCTKMDALFLGFCITDQVKAKTISPEGILDALRCAPNPGKLVMEVTRTFHQNFSDKNMTTIYKDSCILLLEQLMKLSPPITKHVKEEARHLAMLLKAAKNRTPTDNFGFLQFVAAFMLANCFNADDLVTLFGSFYCGCKIYRLEQQATLCNALGLSDKIPGLIKSYIQKKKLLTAVKCICIFKLEDIFPPEPLLENYLDMSNKKVNKKQKAGTFITKIEGIDKELLILRDVTSCIATFKLESRFPPDPLLSRIEELLKAKEERKAGALTQWNDNKRSASSCDSIASPEQLQKRPRIENNHQVQVAP</sequence>
<evidence type="ECO:0000256" key="2">
    <source>
        <dbReference type="ARBA" id="ARBA00022473"/>
    </source>
</evidence>
<dbReference type="InterPro" id="IPR012474">
    <property type="entry name" value="Frigida"/>
</dbReference>
<feature type="compositionally biased region" description="Basic and acidic residues" evidence="7">
    <location>
        <begin position="177"/>
        <end position="190"/>
    </location>
</feature>
<comment type="similarity">
    <text evidence="1 5">Belongs to the Frigida family.</text>
</comment>
<keyword evidence="2 5" id="KW-0217">Developmental protein</keyword>
<dbReference type="OMA" id="PIDTLMP"/>
<evidence type="ECO:0000256" key="6">
    <source>
        <dbReference type="SAM" id="Coils"/>
    </source>
</evidence>
<evidence type="ECO:0000313" key="8">
    <source>
        <dbReference type="EnsemblPlants" id="AUR62000921-RA:cds"/>
    </source>
</evidence>
<evidence type="ECO:0000256" key="4">
    <source>
        <dbReference type="ARBA" id="ARBA00023089"/>
    </source>
</evidence>
<reference evidence="8" key="2">
    <citation type="submission" date="2021-03" db="UniProtKB">
        <authorList>
            <consortium name="EnsemblPlants"/>
        </authorList>
    </citation>
    <scope>IDENTIFICATION</scope>
</reference>
<feature type="compositionally biased region" description="Polar residues" evidence="7">
    <location>
        <begin position="619"/>
        <end position="639"/>
    </location>
</feature>
<dbReference type="AlphaFoldDB" id="A0A803KPG5"/>
<keyword evidence="9" id="KW-1185">Reference proteome</keyword>
<dbReference type="GO" id="GO:0009908">
    <property type="term" value="P:flower development"/>
    <property type="evidence" value="ECO:0007669"/>
    <property type="project" value="UniProtKB-KW"/>
</dbReference>
<feature type="coiled-coil region" evidence="6">
    <location>
        <begin position="127"/>
        <end position="154"/>
    </location>
</feature>
<keyword evidence="6" id="KW-0175">Coiled coil</keyword>
<accession>A0A803KPG5</accession>
<dbReference type="Pfam" id="PF07899">
    <property type="entry name" value="Frigida"/>
    <property type="match status" value="1"/>
</dbReference>
<dbReference type="PANTHER" id="PTHR31791:SF47">
    <property type="entry name" value="INACTIVE FRIGIDA-LIKE PROTEIN 2"/>
    <property type="match status" value="1"/>
</dbReference>
<dbReference type="EnsemblPlants" id="AUR62000921-RA">
    <property type="protein sequence ID" value="AUR62000921-RA:cds"/>
    <property type="gene ID" value="AUR62000921"/>
</dbReference>
<evidence type="ECO:0000256" key="3">
    <source>
        <dbReference type="ARBA" id="ARBA00022782"/>
    </source>
</evidence>
<keyword evidence="3 5" id="KW-0221">Differentiation</keyword>
<dbReference type="Proteomes" id="UP000596660">
    <property type="component" value="Unplaced"/>
</dbReference>
<feature type="region of interest" description="Disordered" evidence="7">
    <location>
        <begin position="177"/>
        <end position="198"/>
    </location>
</feature>
<proteinExistence type="inferred from homology"/>
<name>A0A803KPG5_CHEQI</name>
<organism evidence="8 9">
    <name type="scientific">Chenopodium quinoa</name>
    <name type="common">Quinoa</name>
    <dbReference type="NCBI Taxonomy" id="63459"/>
    <lineage>
        <taxon>Eukaryota</taxon>
        <taxon>Viridiplantae</taxon>
        <taxon>Streptophyta</taxon>
        <taxon>Embryophyta</taxon>
        <taxon>Tracheophyta</taxon>
        <taxon>Spermatophyta</taxon>
        <taxon>Magnoliopsida</taxon>
        <taxon>eudicotyledons</taxon>
        <taxon>Gunneridae</taxon>
        <taxon>Pentapetalae</taxon>
        <taxon>Caryophyllales</taxon>
        <taxon>Chenopodiaceae</taxon>
        <taxon>Chenopodioideae</taxon>
        <taxon>Atripliceae</taxon>
        <taxon>Chenopodium</taxon>
    </lineage>
</organism>
<evidence type="ECO:0000313" key="9">
    <source>
        <dbReference type="Proteomes" id="UP000596660"/>
    </source>
</evidence>
<protein>
    <recommendedName>
        <fullName evidence="5">FRIGIDA-like protein</fullName>
    </recommendedName>
</protein>
<dbReference type="Gramene" id="AUR62000921-RA">
    <property type="protein sequence ID" value="AUR62000921-RA:cds"/>
    <property type="gene ID" value="AUR62000921"/>
</dbReference>
<dbReference type="GO" id="GO:0030154">
    <property type="term" value="P:cell differentiation"/>
    <property type="evidence" value="ECO:0007669"/>
    <property type="project" value="UniProtKB-KW"/>
</dbReference>
<feature type="region of interest" description="Disordered" evidence="7">
    <location>
        <begin position="618"/>
        <end position="656"/>
    </location>
</feature>
<reference evidence="8" key="1">
    <citation type="journal article" date="2017" name="Nature">
        <title>The genome of Chenopodium quinoa.</title>
        <authorList>
            <person name="Jarvis D.E."/>
            <person name="Ho Y.S."/>
            <person name="Lightfoot D.J."/>
            <person name="Schmoeckel S.M."/>
            <person name="Li B."/>
            <person name="Borm T.J.A."/>
            <person name="Ohyanagi H."/>
            <person name="Mineta K."/>
            <person name="Michell C.T."/>
            <person name="Saber N."/>
            <person name="Kharbatia N.M."/>
            <person name="Rupper R.R."/>
            <person name="Sharp A.R."/>
            <person name="Dally N."/>
            <person name="Boughton B.A."/>
            <person name="Woo Y.H."/>
            <person name="Gao G."/>
            <person name="Schijlen E.G.W.M."/>
            <person name="Guo X."/>
            <person name="Momin A.A."/>
            <person name="Negrao S."/>
            <person name="Al-Babili S."/>
            <person name="Gehring C."/>
            <person name="Roessner U."/>
            <person name="Jung C."/>
            <person name="Murphy K."/>
            <person name="Arold S.T."/>
            <person name="Gojobori T."/>
            <person name="van der Linden C.G."/>
            <person name="van Loo E.N."/>
            <person name="Jellen E.N."/>
            <person name="Maughan P.J."/>
            <person name="Tester M."/>
        </authorList>
    </citation>
    <scope>NUCLEOTIDE SEQUENCE [LARGE SCALE GENOMIC DNA]</scope>
    <source>
        <strain evidence="8">cv. PI 614886</strain>
    </source>
</reference>
<dbReference type="PANTHER" id="PTHR31791">
    <property type="entry name" value="FRIGIDA-LIKE PROTEIN 3-RELATED"/>
    <property type="match status" value="1"/>
</dbReference>